<dbReference type="SUPFAM" id="SSF46785">
    <property type="entry name" value="Winged helix' DNA-binding domain"/>
    <property type="match status" value="1"/>
</dbReference>
<dbReference type="Proteomes" id="UP000282597">
    <property type="component" value="Chromosome"/>
</dbReference>
<dbReference type="GO" id="GO:0003700">
    <property type="term" value="F:DNA-binding transcription factor activity"/>
    <property type="evidence" value="ECO:0007669"/>
    <property type="project" value="InterPro"/>
</dbReference>
<evidence type="ECO:0000256" key="2">
    <source>
        <dbReference type="ARBA" id="ARBA00023015"/>
    </source>
</evidence>
<dbReference type="PANTHER" id="PTHR30419:SF8">
    <property type="entry name" value="NITROGEN ASSIMILATION TRANSCRIPTIONAL ACTIVATOR-RELATED"/>
    <property type="match status" value="1"/>
</dbReference>
<name>A0A2Z6EWP3_9BURK</name>
<evidence type="ECO:0000256" key="4">
    <source>
        <dbReference type="ARBA" id="ARBA00023163"/>
    </source>
</evidence>
<dbReference type="KEGG" id="mcys:MCB1EB_1675"/>
<evidence type="ECO:0000313" key="6">
    <source>
        <dbReference type="Proteomes" id="UP000282597"/>
    </source>
</evidence>
<proteinExistence type="inferred from homology"/>
<dbReference type="Gene3D" id="1.10.10.10">
    <property type="entry name" value="Winged helix-like DNA-binding domain superfamily/Winged helix DNA-binding domain"/>
    <property type="match status" value="1"/>
</dbReference>
<reference evidence="5 6" key="1">
    <citation type="journal article" date="2018" name="Microbes Environ.">
        <title>Comparative Genomic Insights into Endofungal Lifestyles of Two Bacterial Endosymbionts, Mycoavidus cysteinexigens and Burkholderia rhizoxinica.</title>
        <authorList>
            <person name="Sharmin D."/>
            <person name="Guo Y."/>
            <person name="Nishizawa T."/>
            <person name="Ohshima S."/>
            <person name="Sato Y."/>
            <person name="Takashima Y."/>
            <person name="Narisawa K."/>
            <person name="Ohta H."/>
        </authorList>
    </citation>
    <scope>NUCLEOTIDE SEQUENCE [LARGE SCALE GENOMIC DNA]</scope>
    <source>
        <strain evidence="5 6">B1-EB</strain>
    </source>
</reference>
<sequence length="301" mass="34252">MNEINQRRMQYFYEVLTQGSIREAAETLNTAPSVVTRQIRLLEKELAVTLFERHPRGLQPNEASEIVLEYCRSCHSHQKRLETYLQEMRELQRGYIRLAVNQGYIGPLMDDVLNDFCRQYPRLKIHVETVLTNEAVTQVMQDIAHIGLAHNPPDVPELRSCARAKRLVRLVVGKNHVLARQHKVTVADVLRYPLALFSSSAGLSQILQALEESEKIRLTPTLTTNSITVLERFVNAGKGVAFMVTSLKPEVEEVHGLVPLEVENLILSNTESRLFVRRGRPLSAAVNQLVRQIITQLSLFK</sequence>
<dbReference type="AlphaFoldDB" id="A0A2Z6EWP3"/>
<evidence type="ECO:0000256" key="3">
    <source>
        <dbReference type="ARBA" id="ARBA00023125"/>
    </source>
</evidence>
<dbReference type="Pfam" id="PF03466">
    <property type="entry name" value="LysR_substrate"/>
    <property type="match status" value="1"/>
</dbReference>
<dbReference type="InterPro" id="IPR050950">
    <property type="entry name" value="HTH-type_LysR_regulators"/>
</dbReference>
<dbReference type="GO" id="GO:0003677">
    <property type="term" value="F:DNA binding"/>
    <property type="evidence" value="ECO:0007669"/>
    <property type="project" value="UniProtKB-KW"/>
</dbReference>
<keyword evidence="6" id="KW-1185">Reference proteome</keyword>
<accession>A0A2Z6EWP3</accession>
<dbReference type="EMBL" id="AP018150">
    <property type="protein sequence ID" value="BBE09836.1"/>
    <property type="molecule type" value="Genomic_DNA"/>
</dbReference>
<dbReference type="InterPro" id="IPR000847">
    <property type="entry name" value="LysR_HTH_N"/>
</dbReference>
<keyword evidence="3" id="KW-0238">DNA-binding</keyword>
<keyword evidence="2" id="KW-0805">Transcription regulation</keyword>
<organism evidence="5 6">
    <name type="scientific">Mycoavidus cysteinexigens</name>
    <dbReference type="NCBI Taxonomy" id="1553431"/>
    <lineage>
        <taxon>Bacteria</taxon>
        <taxon>Pseudomonadati</taxon>
        <taxon>Pseudomonadota</taxon>
        <taxon>Betaproteobacteria</taxon>
        <taxon>Burkholderiales</taxon>
        <taxon>Burkholderiaceae</taxon>
        <taxon>Mycoavidus</taxon>
    </lineage>
</organism>
<dbReference type="Pfam" id="PF00126">
    <property type="entry name" value="HTH_1"/>
    <property type="match status" value="1"/>
</dbReference>
<dbReference type="InterPro" id="IPR005119">
    <property type="entry name" value="LysR_subst-bd"/>
</dbReference>
<dbReference type="SUPFAM" id="SSF53850">
    <property type="entry name" value="Periplasmic binding protein-like II"/>
    <property type="match status" value="1"/>
</dbReference>
<dbReference type="GO" id="GO:0005829">
    <property type="term" value="C:cytosol"/>
    <property type="evidence" value="ECO:0007669"/>
    <property type="project" value="TreeGrafter"/>
</dbReference>
<evidence type="ECO:0000313" key="5">
    <source>
        <dbReference type="EMBL" id="BBE09836.1"/>
    </source>
</evidence>
<comment type="similarity">
    <text evidence="1">Belongs to the LysR transcriptional regulatory family.</text>
</comment>
<gene>
    <name evidence="5" type="ORF">MCB1EB_1675</name>
</gene>
<protein>
    <submittedName>
        <fullName evidence="5">LysR family regulatory helix-turn-helix protein 77</fullName>
    </submittedName>
</protein>
<dbReference type="PANTHER" id="PTHR30419">
    <property type="entry name" value="HTH-TYPE TRANSCRIPTIONAL REGULATOR YBHD"/>
    <property type="match status" value="1"/>
</dbReference>
<dbReference type="InterPro" id="IPR036388">
    <property type="entry name" value="WH-like_DNA-bd_sf"/>
</dbReference>
<keyword evidence="4" id="KW-0804">Transcription</keyword>
<dbReference type="Gene3D" id="3.40.190.290">
    <property type="match status" value="1"/>
</dbReference>
<dbReference type="InterPro" id="IPR036390">
    <property type="entry name" value="WH_DNA-bd_sf"/>
</dbReference>
<dbReference type="RefSeq" id="WP_045365162.1">
    <property type="nucleotide sequence ID" value="NZ_AP018150.1"/>
</dbReference>
<dbReference type="PROSITE" id="PS50931">
    <property type="entry name" value="HTH_LYSR"/>
    <property type="match status" value="1"/>
</dbReference>
<evidence type="ECO:0000256" key="1">
    <source>
        <dbReference type="ARBA" id="ARBA00009437"/>
    </source>
</evidence>